<comment type="caution">
    <text evidence="1">The sequence shown here is derived from an EMBL/GenBank/DDBJ whole genome shotgun (WGS) entry which is preliminary data.</text>
</comment>
<sequence>MSNSVNELRPAALRPCKANEGLSVGTRFSTLHHTESFGLICPGFTITSLLKSKLETHNGEVRIILQVQPLSSSQGASTL</sequence>
<dbReference type="Proteomes" id="UP000693946">
    <property type="component" value="Linkage Group LG18"/>
</dbReference>
<dbReference type="AlphaFoldDB" id="A0AAV6RP91"/>
<organism evidence="1 2">
    <name type="scientific">Solea senegalensis</name>
    <name type="common">Senegalese sole</name>
    <dbReference type="NCBI Taxonomy" id="28829"/>
    <lineage>
        <taxon>Eukaryota</taxon>
        <taxon>Metazoa</taxon>
        <taxon>Chordata</taxon>
        <taxon>Craniata</taxon>
        <taxon>Vertebrata</taxon>
        <taxon>Euteleostomi</taxon>
        <taxon>Actinopterygii</taxon>
        <taxon>Neopterygii</taxon>
        <taxon>Teleostei</taxon>
        <taxon>Neoteleostei</taxon>
        <taxon>Acanthomorphata</taxon>
        <taxon>Carangaria</taxon>
        <taxon>Pleuronectiformes</taxon>
        <taxon>Pleuronectoidei</taxon>
        <taxon>Soleidae</taxon>
        <taxon>Solea</taxon>
    </lineage>
</organism>
<reference evidence="1 2" key="1">
    <citation type="journal article" date="2021" name="Sci. Rep.">
        <title>Chromosome anchoring in Senegalese sole (Solea senegalensis) reveals sex-associated markers and genome rearrangements in flatfish.</title>
        <authorList>
            <person name="Guerrero-Cozar I."/>
            <person name="Gomez-Garrido J."/>
            <person name="Berbel C."/>
            <person name="Martinez-Blanch J.F."/>
            <person name="Alioto T."/>
            <person name="Claros M.G."/>
            <person name="Gagnaire P.A."/>
            <person name="Manchado M."/>
        </authorList>
    </citation>
    <scope>NUCLEOTIDE SEQUENCE [LARGE SCALE GENOMIC DNA]</scope>
    <source>
        <strain evidence="1">Sse05_10M</strain>
    </source>
</reference>
<keyword evidence="2" id="KW-1185">Reference proteome</keyword>
<gene>
    <name evidence="1" type="ORF">JOB18_025068</name>
</gene>
<proteinExistence type="predicted"/>
<evidence type="ECO:0000313" key="2">
    <source>
        <dbReference type="Proteomes" id="UP000693946"/>
    </source>
</evidence>
<name>A0AAV6RP91_SOLSE</name>
<evidence type="ECO:0000313" key="1">
    <source>
        <dbReference type="EMBL" id="KAG7507130.1"/>
    </source>
</evidence>
<protein>
    <submittedName>
        <fullName evidence="1">Uncharacterized protein</fullName>
    </submittedName>
</protein>
<accession>A0AAV6RP91</accession>
<dbReference type="EMBL" id="JAGKHQ010000010">
    <property type="protein sequence ID" value="KAG7507130.1"/>
    <property type="molecule type" value="Genomic_DNA"/>
</dbReference>